<dbReference type="KEGG" id="tun:J9260_17225"/>
<keyword evidence="6 8" id="KW-0460">Magnesium</keyword>
<dbReference type="GO" id="GO:0016787">
    <property type="term" value="F:hydrolase activity"/>
    <property type="evidence" value="ECO:0007669"/>
    <property type="project" value="UniProtKB-KW"/>
</dbReference>
<evidence type="ECO:0000259" key="9">
    <source>
        <dbReference type="Pfam" id="PF01850"/>
    </source>
</evidence>
<evidence type="ECO:0000313" key="10">
    <source>
        <dbReference type="EMBL" id="QTR53420.1"/>
    </source>
</evidence>
<evidence type="ECO:0000256" key="4">
    <source>
        <dbReference type="ARBA" id="ARBA00022723"/>
    </source>
</evidence>
<dbReference type="InterPro" id="IPR022907">
    <property type="entry name" value="VapC_family"/>
</dbReference>
<dbReference type="PANTHER" id="PTHR33653:SF1">
    <property type="entry name" value="RIBONUCLEASE VAPC2"/>
    <property type="match status" value="1"/>
</dbReference>
<dbReference type="Gene3D" id="3.40.50.1010">
    <property type="entry name" value="5'-nuclease"/>
    <property type="match status" value="1"/>
</dbReference>
<evidence type="ECO:0000313" key="11">
    <source>
        <dbReference type="Proteomes" id="UP000672009"/>
    </source>
</evidence>
<reference evidence="10" key="1">
    <citation type="submission" date="2021-04" db="EMBL/GenBank/DDBJ databases">
        <title>Genomics, taxonomy and metabolism of representatives of sulfur bacteria of the genus Thiothrix: Thiothrix fructosivorans QT, Thiothrix unzii A1T and three new species, Thiothrix subterranea sp. nov., Thiothrix litoralis sp. nov. and 'Candidatus Thiothrix anitrata' sp. nov.</title>
        <authorList>
            <person name="Ravin N.V."/>
            <person name="Smolyakov D."/>
            <person name="Rudenko T.S."/>
            <person name="Mardanov A.V."/>
            <person name="Beletsky A.V."/>
            <person name="Markov N.D."/>
            <person name="Fomenkov A.I."/>
            <person name="Roberts R.J."/>
            <person name="Karnachuk O.V."/>
            <person name="Novikov A."/>
            <person name="Grabovich M.Y."/>
        </authorList>
    </citation>
    <scope>NUCLEOTIDE SEQUENCE</scope>
    <source>
        <strain evidence="10">A1</strain>
    </source>
</reference>
<dbReference type="SUPFAM" id="SSF88723">
    <property type="entry name" value="PIN domain-like"/>
    <property type="match status" value="1"/>
</dbReference>
<evidence type="ECO:0000256" key="1">
    <source>
        <dbReference type="ARBA" id="ARBA00001946"/>
    </source>
</evidence>
<feature type="domain" description="PIN" evidence="9">
    <location>
        <begin position="1"/>
        <end position="124"/>
    </location>
</feature>
<dbReference type="InterPro" id="IPR050556">
    <property type="entry name" value="Type_II_TA_system_RNase"/>
</dbReference>
<accession>A0A975II69</accession>
<comment type="similarity">
    <text evidence="7 8">Belongs to the PINc/VapC protein family.</text>
</comment>
<dbReference type="CDD" id="cd09871">
    <property type="entry name" value="PIN_MtVapC28-VapC30-like"/>
    <property type="match status" value="1"/>
</dbReference>
<keyword evidence="3 8" id="KW-0540">Nuclease</keyword>
<dbReference type="AlphaFoldDB" id="A0A975II69"/>
<keyword evidence="8" id="KW-0800">Toxin</keyword>
<evidence type="ECO:0000256" key="6">
    <source>
        <dbReference type="ARBA" id="ARBA00022842"/>
    </source>
</evidence>
<comment type="cofactor">
    <cofactor evidence="1 8">
        <name>Mg(2+)</name>
        <dbReference type="ChEBI" id="CHEBI:18420"/>
    </cofactor>
</comment>
<dbReference type="HAMAP" id="MF_00265">
    <property type="entry name" value="VapC_Nob1"/>
    <property type="match status" value="1"/>
</dbReference>
<keyword evidence="5 8" id="KW-0378">Hydrolase</keyword>
<dbReference type="InterPro" id="IPR002716">
    <property type="entry name" value="PIN_dom"/>
</dbReference>
<evidence type="ECO:0000256" key="3">
    <source>
        <dbReference type="ARBA" id="ARBA00022722"/>
    </source>
</evidence>
<comment type="function">
    <text evidence="8">Toxic component of a toxin-antitoxin (TA) system. An RNase.</text>
</comment>
<evidence type="ECO:0000256" key="2">
    <source>
        <dbReference type="ARBA" id="ARBA00022649"/>
    </source>
</evidence>
<proteinExistence type="inferred from homology"/>
<evidence type="ECO:0000256" key="7">
    <source>
        <dbReference type="ARBA" id="ARBA00038093"/>
    </source>
</evidence>
<dbReference type="PANTHER" id="PTHR33653">
    <property type="entry name" value="RIBONUCLEASE VAPC2"/>
    <property type="match status" value="1"/>
</dbReference>
<dbReference type="EMBL" id="CP072793">
    <property type="protein sequence ID" value="QTR53420.1"/>
    <property type="molecule type" value="Genomic_DNA"/>
</dbReference>
<sequence length="139" mass="15161">MMIDSSVLIAILENEPEAARLIEAIADDPVHLISAVSVVETSIVILNRRGEAGVTELDAFLQEAGIETVAVTPEQATLARQAYERYGKGRHPAKLNFGDCFSYAAAVAYDEPLLFKGNDFGETDIACCIDWKTNRAQPF</sequence>
<keyword evidence="11" id="KW-1185">Reference proteome</keyword>
<keyword evidence="4 8" id="KW-0479">Metal-binding</keyword>
<dbReference type="GO" id="GO:0090729">
    <property type="term" value="F:toxin activity"/>
    <property type="evidence" value="ECO:0007669"/>
    <property type="project" value="UniProtKB-KW"/>
</dbReference>
<keyword evidence="2 8" id="KW-1277">Toxin-antitoxin system</keyword>
<dbReference type="EC" id="3.1.-.-" evidence="8"/>
<organism evidence="10 11">
    <name type="scientific">Thiothrix unzii</name>
    <dbReference type="NCBI Taxonomy" id="111769"/>
    <lineage>
        <taxon>Bacteria</taxon>
        <taxon>Pseudomonadati</taxon>
        <taxon>Pseudomonadota</taxon>
        <taxon>Gammaproteobacteria</taxon>
        <taxon>Thiotrichales</taxon>
        <taxon>Thiotrichaceae</taxon>
        <taxon>Thiothrix</taxon>
    </lineage>
</organism>
<dbReference type="GO" id="GO:0004540">
    <property type="term" value="F:RNA nuclease activity"/>
    <property type="evidence" value="ECO:0007669"/>
    <property type="project" value="InterPro"/>
</dbReference>
<dbReference type="GO" id="GO:0000287">
    <property type="term" value="F:magnesium ion binding"/>
    <property type="evidence" value="ECO:0007669"/>
    <property type="project" value="UniProtKB-UniRule"/>
</dbReference>
<protein>
    <recommendedName>
        <fullName evidence="8">Ribonuclease VapC</fullName>
        <shortName evidence="8">RNase VapC</shortName>
        <ecNumber evidence="8">3.1.-.-</ecNumber>
    </recommendedName>
    <alternativeName>
        <fullName evidence="8">Toxin VapC</fullName>
    </alternativeName>
</protein>
<feature type="binding site" evidence="8">
    <location>
        <position position="4"/>
    </location>
    <ligand>
        <name>Mg(2+)</name>
        <dbReference type="ChEBI" id="CHEBI:18420"/>
    </ligand>
</feature>
<dbReference type="Proteomes" id="UP000672009">
    <property type="component" value="Chromosome"/>
</dbReference>
<dbReference type="InterPro" id="IPR029060">
    <property type="entry name" value="PIN-like_dom_sf"/>
</dbReference>
<evidence type="ECO:0000256" key="8">
    <source>
        <dbReference type="HAMAP-Rule" id="MF_00265"/>
    </source>
</evidence>
<dbReference type="RefSeq" id="WP_210218936.1">
    <property type="nucleotide sequence ID" value="NZ_CP072793.1"/>
</dbReference>
<name>A0A975II69_9GAMM</name>
<feature type="binding site" evidence="8">
    <location>
        <position position="99"/>
    </location>
    <ligand>
        <name>Mg(2+)</name>
        <dbReference type="ChEBI" id="CHEBI:18420"/>
    </ligand>
</feature>
<evidence type="ECO:0000256" key="5">
    <source>
        <dbReference type="ARBA" id="ARBA00022801"/>
    </source>
</evidence>
<dbReference type="Pfam" id="PF01850">
    <property type="entry name" value="PIN"/>
    <property type="match status" value="1"/>
</dbReference>
<gene>
    <name evidence="8" type="primary">vapC</name>
    <name evidence="10" type="ORF">J9260_17225</name>
</gene>